<dbReference type="GO" id="GO:0003723">
    <property type="term" value="F:RNA binding"/>
    <property type="evidence" value="ECO:0007669"/>
    <property type="project" value="InterPro"/>
</dbReference>
<dbReference type="InterPro" id="IPR011990">
    <property type="entry name" value="TPR-like_helical_dom_sf"/>
</dbReference>
<evidence type="ECO:0000313" key="4">
    <source>
        <dbReference type="Proteomes" id="UP000238479"/>
    </source>
</evidence>
<dbReference type="PROSITE" id="PS51375">
    <property type="entry name" value="PPR"/>
    <property type="match status" value="1"/>
</dbReference>
<dbReference type="Pfam" id="PF20430">
    <property type="entry name" value="Eplus_motif"/>
    <property type="match status" value="1"/>
</dbReference>
<dbReference type="InterPro" id="IPR046960">
    <property type="entry name" value="PPR_At4g14850-like_plant"/>
</dbReference>
<keyword evidence="4" id="KW-1185">Reference proteome</keyword>
<dbReference type="AlphaFoldDB" id="A0A2P6SCQ1"/>
<reference evidence="3 4" key="1">
    <citation type="journal article" date="2018" name="Nat. Genet.">
        <title>The Rosa genome provides new insights in the design of modern roses.</title>
        <authorList>
            <person name="Bendahmane M."/>
        </authorList>
    </citation>
    <scope>NUCLEOTIDE SEQUENCE [LARGE SCALE GENOMIC DNA]</scope>
    <source>
        <strain evidence="4">cv. Old Blush</strain>
    </source>
</reference>
<dbReference type="InterPro" id="IPR046848">
    <property type="entry name" value="E_motif"/>
</dbReference>
<dbReference type="Pfam" id="PF20431">
    <property type="entry name" value="E_motif"/>
    <property type="match status" value="1"/>
</dbReference>
<protein>
    <submittedName>
        <fullName evidence="3">Putative DYW domain-containing protein</fullName>
    </submittedName>
</protein>
<evidence type="ECO:0000313" key="3">
    <source>
        <dbReference type="EMBL" id="PRQ56458.1"/>
    </source>
</evidence>
<dbReference type="Proteomes" id="UP000238479">
    <property type="component" value="Chromosome 1"/>
</dbReference>
<dbReference type="GO" id="GO:0009451">
    <property type="term" value="P:RNA modification"/>
    <property type="evidence" value="ECO:0007669"/>
    <property type="project" value="InterPro"/>
</dbReference>
<dbReference type="InterPro" id="IPR046849">
    <property type="entry name" value="E2_motif"/>
</dbReference>
<dbReference type="Gene3D" id="1.25.40.10">
    <property type="entry name" value="Tetratricopeptide repeat domain"/>
    <property type="match status" value="1"/>
</dbReference>
<dbReference type="Pfam" id="PF01535">
    <property type="entry name" value="PPR"/>
    <property type="match status" value="1"/>
</dbReference>
<accession>A0A2P6SCQ1</accession>
<organism evidence="3 4">
    <name type="scientific">Rosa chinensis</name>
    <name type="common">China rose</name>
    <dbReference type="NCBI Taxonomy" id="74649"/>
    <lineage>
        <taxon>Eukaryota</taxon>
        <taxon>Viridiplantae</taxon>
        <taxon>Streptophyta</taxon>
        <taxon>Embryophyta</taxon>
        <taxon>Tracheophyta</taxon>
        <taxon>Spermatophyta</taxon>
        <taxon>Magnoliopsida</taxon>
        <taxon>eudicotyledons</taxon>
        <taxon>Gunneridae</taxon>
        <taxon>Pentapetalae</taxon>
        <taxon>rosids</taxon>
        <taxon>fabids</taxon>
        <taxon>Rosales</taxon>
        <taxon>Rosaceae</taxon>
        <taxon>Rosoideae</taxon>
        <taxon>Rosoideae incertae sedis</taxon>
        <taxon>Rosa</taxon>
    </lineage>
</organism>
<dbReference type="Gramene" id="PRQ56458">
    <property type="protein sequence ID" value="PRQ56458"/>
    <property type="gene ID" value="RchiOBHm_Chr1g0336641"/>
</dbReference>
<keyword evidence="1" id="KW-0677">Repeat</keyword>
<dbReference type="PANTHER" id="PTHR47926">
    <property type="entry name" value="PENTATRICOPEPTIDE REPEAT-CONTAINING PROTEIN"/>
    <property type="match status" value="1"/>
</dbReference>
<dbReference type="InterPro" id="IPR002885">
    <property type="entry name" value="PPR_rpt"/>
</dbReference>
<feature type="repeat" description="PPR" evidence="2">
    <location>
        <begin position="91"/>
        <end position="125"/>
    </location>
</feature>
<dbReference type="STRING" id="74649.A0A2P6SCQ1"/>
<gene>
    <name evidence="3" type="ORF">RchiOBHm_Chr1g0336641</name>
</gene>
<sequence length="196" mass="22200">MQPGLVEEGLNLFDELLRDGSIQVREEHYTCLVDLCGRAGRLKEAFGILEKLATNPSASKWGALLAGFIDHHNMDTGKLAAEKLLKEGPDDAGRYSLLWNFFARSGNWREAAKMRIKMKEKGFKKQPGCSWIEVGNMVHVFVVGDKSHCQSQLIYSALYDLHKQMKKIGYIPSNDLNVHEDFSITGILTWDIFRLI</sequence>
<name>A0A2P6SCQ1_ROSCH</name>
<evidence type="ECO:0000256" key="1">
    <source>
        <dbReference type="ARBA" id="ARBA00022737"/>
    </source>
</evidence>
<dbReference type="EMBL" id="PDCK01000039">
    <property type="protein sequence ID" value="PRQ56458.1"/>
    <property type="molecule type" value="Genomic_DNA"/>
</dbReference>
<dbReference type="PANTHER" id="PTHR47926:SF373">
    <property type="entry name" value="TETRATRICOPEPTIDE-LIKE HELICAL DOMAIN SUPERFAMILY, DYW DOMAIN-CONTAINING PROTEIN"/>
    <property type="match status" value="1"/>
</dbReference>
<evidence type="ECO:0000256" key="2">
    <source>
        <dbReference type="PROSITE-ProRule" id="PRU00708"/>
    </source>
</evidence>
<comment type="caution">
    <text evidence="3">The sequence shown here is derived from an EMBL/GenBank/DDBJ whole genome shotgun (WGS) entry which is preliminary data.</text>
</comment>
<proteinExistence type="predicted"/>